<dbReference type="GO" id="GO:0030479">
    <property type="term" value="C:actin cortical patch"/>
    <property type="evidence" value="ECO:0007669"/>
    <property type="project" value="TreeGrafter"/>
</dbReference>
<dbReference type="PANTHER" id="PTHR28208">
    <property type="entry name" value="PHOSPHATIDATE PHOSPHATASE APP1"/>
    <property type="match status" value="1"/>
</dbReference>
<dbReference type="GO" id="GO:0008195">
    <property type="term" value="F:phosphatidate phosphatase activity"/>
    <property type="evidence" value="ECO:0007669"/>
    <property type="project" value="InterPro"/>
</dbReference>
<accession>A0A165ICB7</accession>
<dbReference type="Pfam" id="PF09949">
    <property type="entry name" value="APP1_cat"/>
    <property type="match status" value="1"/>
</dbReference>
<organism evidence="2 3">
    <name type="scientific">Xylona heveae (strain CBS 132557 / TC161)</name>
    <dbReference type="NCBI Taxonomy" id="1328760"/>
    <lineage>
        <taxon>Eukaryota</taxon>
        <taxon>Fungi</taxon>
        <taxon>Dikarya</taxon>
        <taxon>Ascomycota</taxon>
        <taxon>Pezizomycotina</taxon>
        <taxon>Xylonomycetes</taxon>
        <taxon>Xylonales</taxon>
        <taxon>Xylonaceae</taxon>
        <taxon>Xylona</taxon>
    </lineage>
</organism>
<protein>
    <recommendedName>
        <fullName evidence="1">Phosphatidate phosphatase APP1 catalytic domain-containing protein</fullName>
    </recommendedName>
</protein>
<dbReference type="EMBL" id="KV407456">
    <property type="protein sequence ID" value="KZF24699.1"/>
    <property type="molecule type" value="Genomic_DNA"/>
</dbReference>
<dbReference type="InterPro" id="IPR052935">
    <property type="entry name" value="Mg2+_PAP"/>
</dbReference>
<dbReference type="GeneID" id="28896087"/>
<proteinExistence type="predicted"/>
<keyword evidence="3" id="KW-1185">Reference proteome</keyword>
<sequence>MEETPQERQTRKTGDFPKVEHELPAMPSRMQAPFLDSASSYLGSYNPFARPVTAEDTVWLLDNTAYRPVSAINLRRQPFQAEFIVAYFRRNSGKWFSKFVADVAEKVRLGEPGEDEAAVEALIRKRVQPMFDTILPARTVNILLHNGSVAKLGPSGRNGVSNNSISLGGDPHPDNRAKHIAVIDGEEAHHVSMTTHFAEPEGWGFISDIDDSIKVTLTPSPIGILRTTFALPPEPIAGMPELYSHINQLLNPSWFYLSASPYNLYPFLHSFRREYYPDGTIILRDASWMDLAGFLASLTQGTQAYKVDRMEKIHSWLPNRKFICLGDSTQSDPEAYAEVYRKYPHWIRAIFIRKVTDIFEMNETDKNEDKRFEEAFKHVPRDVWHVFTDPSELYARVNILTKK</sequence>
<dbReference type="InParanoid" id="A0A165ICB7"/>
<evidence type="ECO:0000313" key="2">
    <source>
        <dbReference type="EMBL" id="KZF24699.1"/>
    </source>
</evidence>
<dbReference type="OMA" id="RDSSWKT"/>
<reference evidence="2 3" key="1">
    <citation type="journal article" date="2016" name="Fungal Biol.">
        <title>The genome of Xylona heveae provides a window into fungal endophytism.</title>
        <authorList>
            <person name="Gazis R."/>
            <person name="Kuo A."/>
            <person name="Riley R."/>
            <person name="LaButti K."/>
            <person name="Lipzen A."/>
            <person name="Lin J."/>
            <person name="Amirebrahimi M."/>
            <person name="Hesse C.N."/>
            <person name="Spatafora J.W."/>
            <person name="Henrissat B."/>
            <person name="Hainaut M."/>
            <person name="Grigoriev I.V."/>
            <person name="Hibbett D.S."/>
        </authorList>
    </citation>
    <scope>NUCLEOTIDE SEQUENCE [LARGE SCALE GENOMIC DNA]</scope>
    <source>
        <strain evidence="2 3">TC161</strain>
    </source>
</reference>
<dbReference type="PANTHER" id="PTHR28208:SF1">
    <property type="entry name" value="FILAMENT ORGANIZATION PROTEIN APP1-LIKE, PUTATIVE (AFU_ORTHOLOGUE AFUA_1G06650)-RELATED"/>
    <property type="match status" value="1"/>
</dbReference>
<evidence type="ECO:0000313" key="3">
    <source>
        <dbReference type="Proteomes" id="UP000076632"/>
    </source>
</evidence>
<dbReference type="AlphaFoldDB" id="A0A165ICB7"/>
<feature type="domain" description="Phosphatidate phosphatase APP1 catalytic" evidence="1">
    <location>
        <begin position="203"/>
        <end position="354"/>
    </location>
</feature>
<evidence type="ECO:0000259" key="1">
    <source>
        <dbReference type="Pfam" id="PF09949"/>
    </source>
</evidence>
<dbReference type="RefSeq" id="XP_018190254.1">
    <property type="nucleotide sequence ID" value="XM_018330950.1"/>
</dbReference>
<dbReference type="STRING" id="1328760.A0A165ICB7"/>
<dbReference type="Proteomes" id="UP000076632">
    <property type="component" value="Unassembled WGS sequence"/>
</dbReference>
<dbReference type="OrthoDB" id="414243at2759"/>
<gene>
    <name evidence="2" type="ORF">L228DRAFT_237601</name>
</gene>
<name>A0A165ICB7_XYLHT</name>
<dbReference type="InterPro" id="IPR019236">
    <property type="entry name" value="APP1_cat"/>
</dbReference>